<dbReference type="AlphaFoldDB" id="A0A484GN08"/>
<dbReference type="InterPro" id="IPR038765">
    <property type="entry name" value="Papain-like_cys_pep_sf"/>
</dbReference>
<dbReference type="GO" id="GO:0008234">
    <property type="term" value="F:cysteine-type peptidase activity"/>
    <property type="evidence" value="ECO:0007669"/>
    <property type="project" value="InterPro"/>
</dbReference>
<evidence type="ECO:0000259" key="1">
    <source>
        <dbReference type="Pfam" id="PF00112"/>
    </source>
</evidence>
<keyword evidence="3" id="KW-1185">Reference proteome</keyword>
<sequence length="32" mass="3697">DKPYINHITSMAGWGVSTETDYWLIQNSWGEP</sequence>
<dbReference type="SUPFAM" id="SSF54001">
    <property type="entry name" value="Cysteine proteinases"/>
    <property type="match status" value="1"/>
</dbReference>
<evidence type="ECO:0000313" key="2">
    <source>
        <dbReference type="EMBL" id="TEA37217.1"/>
    </source>
</evidence>
<dbReference type="GO" id="GO:0006508">
    <property type="term" value="P:proteolysis"/>
    <property type="evidence" value="ECO:0007669"/>
    <property type="project" value="InterPro"/>
</dbReference>
<protein>
    <recommendedName>
        <fullName evidence="1">Peptidase C1A papain C-terminal domain-containing protein</fullName>
    </recommendedName>
</protein>
<dbReference type="Pfam" id="PF00112">
    <property type="entry name" value="Peptidase_C1"/>
    <property type="match status" value="1"/>
</dbReference>
<dbReference type="Proteomes" id="UP000295264">
    <property type="component" value="Unassembled WGS sequence"/>
</dbReference>
<gene>
    <name evidence="2" type="ORF">DBR06_SOUSAS210456</name>
</gene>
<feature type="non-terminal residue" evidence="2">
    <location>
        <position position="1"/>
    </location>
</feature>
<feature type="domain" description="Peptidase C1A papain C-terminal" evidence="1">
    <location>
        <begin position="4"/>
        <end position="31"/>
    </location>
</feature>
<proteinExistence type="predicted"/>
<comment type="caution">
    <text evidence="2">The sequence shown here is derived from an EMBL/GenBank/DDBJ whole genome shotgun (WGS) entry which is preliminary data.</text>
</comment>
<dbReference type="EMBL" id="QWLN02005722">
    <property type="protein sequence ID" value="TEA37217.1"/>
    <property type="molecule type" value="Genomic_DNA"/>
</dbReference>
<evidence type="ECO:0000313" key="3">
    <source>
        <dbReference type="Proteomes" id="UP000295264"/>
    </source>
</evidence>
<accession>A0A484GN08</accession>
<organism evidence="2 3">
    <name type="scientific">Sousa chinensis</name>
    <name type="common">Indo-pacific humpbacked dolphin</name>
    <name type="synonym">Steno chinensis</name>
    <dbReference type="NCBI Taxonomy" id="103600"/>
    <lineage>
        <taxon>Eukaryota</taxon>
        <taxon>Metazoa</taxon>
        <taxon>Chordata</taxon>
        <taxon>Craniata</taxon>
        <taxon>Vertebrata</taxon>
        <taxon>Euteleostomi</taxon>
        <taxon>Mammalia</taxon>
        <taxon>Eutheria</taxon>
        <taxon>Laurasiatheria</taxon>
        <taxon>Artiodactyla</taxon>
        <taxon>Whippomorpha</taxon>
        <taxon>Cetacea</taxon>
        <taxon>Odontoceti</taxon>
        <taxon>Delphinidae</taxon>
        <taxon>Sousa</taxon>
    </lineage>
</organism>
<dbReference type="Gene3D" id="2.40.50.170">
    <property type="entry name" value="Cysteine proteinases. Chain C"/>
    <property type="match status" value="1"/>
</dbReference>
<feature type="non-terminal residue" evidence="2">
    <location>
        <position position="32"/>
    </location>
</feature>
<name>A0A484GN08_SOUCH</name>
<dbReference type="InterPro" id="IPR000668">
    <property type="entry name" value="Peptidase_C1A_C"/>
</dbReference>
<reference evidence="2 3" key="1">
    <citation type="journal article" date="2018" name="Genomics">
        <title>Molecular footprints of inshore aquatic adaptation in Indo-Pacific humpback dolphin (Sousa chinensis).</title>
        <authorList>
            <person name="Ming Y."/>
            <person name="Jian J."/>
            <person name="Yu F."/>
            <person name="Yu X."/>
            <person name="Wang J."/>
            <person name="Liu W."/>
        </authorList>
    </citation>
    <scope>NUCLEOTIDE SEQUENCE [LARGE SCALE GENOMIC DNA]</scope>
    <source>
        <strain evidence="2">MY-2018</strain>
        <tissue evidence="2">Skin</tissue>
    </source>
</reference>